<evidence type="ECO:0000313" key="2">
    <source>
        <dbReference type="EMBL" id="MCP9274356.1"/>
    </source>
</evidence>
<evidence type="ECO:0000313" key="3">
    <source>
        <dbReference type="Proteomes" id="UP001651690"/>
    </source>
</evidence>
<accession>A0ABT1M5F7</accession>
<name>A0ABT1M5F7_9MYCO</name>
<keyword evidence="3" id="KW-1185">Reference proteome</keyword>
<dbReference type="RefSeq" id="WP_255061867.1">
    <property type="nucleotide sequence ID" value="NZ_JANDBD010000008.1"/>
</dbReference>
<feature type="signal peptide" evidence="1">
    <location>
        <begin position="1"/>
        <end position="28"/>
    </location>
</feature>
<evidence type="ECO:0000256" key="1">
    <source>
        <dbReference type="SAM" id="SignalP"/>
    </source>
</evidence>
<reference evidence="2 3" key="1">
    <citation type="submission" date="2022-06" db="EMBL/GenBank/DDBJ databases">
        <title>Mycolicibacterium sp. CAU 1645 isolated from seawater.</title>
        <authorList>
            <person name="Kim W."/>
        </authorList>
    </citation>
    <scope>NUCLEOTIDE SEQUENCE [LARGE SCALE GENOMIC DNA]</scope>
    <source>
        <strain evidence="2 3">CAU 1645</strain>
    </source>
</reference>
<comment type="caution">
    <text evidence="2">The sequence shown here is derived from an EMBL/GenBank/DDBJ whole genome shotgun (WGS) entry which is preliminary data.</text>
</comment>
<sequence length="148" mass="16002">MVSFPLVLASVFVVNPIAALAFTPSAHAEPDPDQQFVTTESRKVRCIVQPDNVGCQSNSVDGFMNAPVEHGYRDNNVWVDAGGGPLRWNQSNMPSTDYAAPQNDLVLTYGQVFHLKGWTVEPNSTGTRFTNDVSGHGMFVSVAAVTAF</sequence>
<feature type="chain" id="PRO_5046113490" evidence="1">
    <location>
        <begin position="29"/>
        <end position="148"/>
    </location>
</feature>
<gene>
    <name evidence="2" type="ORF">NM203_19380</name>
</gene>
<proteinExistence type="predicted"/>
<organism evidence="2 3">
    <name type="scientific">Mycolicibacterium arenosum</name>
    <dbReference type="NCBI Taxonomy" id="2952157"/>
    <lineage>
        <taxon>Bacteria</taxon>
        <taxon>Bacillati</taxon>
        <taxon>Actinomycetota</taxon>
        <taxon>Actinomycetes</taxon>
        <taxon>Mycobacteriales</taxon>
        <taxon>Mycobacteriaceae</taxon>
        <taxon>Mycolicibacterium</taxon>
    </lineage>
</organism>
<protein>
    <submittedName>
        <fullName evidence="2">Uncharacterized protein</fullName>
    </submittedName>
</protein>
<dbReference type="Proteomes" id="UP001651690">
    <property type="component" value="Unassembled WGS sequence"/>
</dbReference>
<dbReference type="EMBL" id="JANDBD010000008">
    <property type="protein sequence ID" value="MCP9274356.1"/>
    <property type="molecule type" value="Genomic_DNA"/>
</dbReference>
<keyword evidence="1" id="KW-0732">Signal</keyword>